<proteinExistence type="predicted"/>
<evidence type="ECO:0000313" key="3">
    <source>
        <dbReference type="Proteomes" id="UP000053411"/>
    </source>
</evidence>
<evidence type="ECO:0000313" key="2">
    <source>
        <dbReference type="EMBL" id="KIX99911.1"/>
    </source>
</evidence>
<keyword evidence="1" id="KW-0560">Oxidoreductase</keyword>
<organism evidence="2 3">
    <name type="scientific">Fonsecaea multimorphosa CBS 102226</name>
    <dbReference type="NCBI Taxonomy" id="1442371"/>
    <lineage>
        <taxon>Eukaryota</taxon>
        <taxon>Fungi</taxon>
        <taxon>Dikarya</taxon>
        <taxon>Ascomycota</taxon>
        <taxon>Pezizomycotina</taxon>
        <taxon>Eurotiomycetes</taxon>
        <taxon>Chaetothyriomycetidae</taxon>
        <taxon>Chaetothyriales</taxon>
        <taxon>Herpotrichiellaceae</taxon>
        <taxon>Fonsecaea</taxon>
    </lineage>
</organism>
<dbReference type="Proteomes" id="UP000053411">
    <property type="component" value="Unassembled WGS sequence"/>
</dbReference>
<gene>
    <name evidence="2" type="ORF">Z520_04548</name>
</gene>
<dbReference type="SUPFAM" id="SSF51735">
    <property type="entry name" value="NAD(P)-binding Rossmann-fold domains"/>
    <property type="match status" value="1"/>
</dbReference>
<dbReference type="InterPro" id="IPR052228">
    <property type="entry name" value="Sec_Metab_Biosynth_Oxidored"/>
</dbReference>
<protein>
    <recommendedName>
        <fullName evidence="4">NAD(P)-binding domain-containing protein</fullName>
    </recommendedName>
</protein>
<sequence>MAPVPFSDILLNNTSLLSAGGGPVCVLVGCTGGGIGLATLHALLRHTSSPTIYLVDGKAGLETLVASVQSLNESARLIPVVAEDFSMVSCAQDAAGQIIASAPPRLDILVISPPPTPLEDDYHTRMLTLVTLLPLLRKAASPRVVNVLAGGGGGGREDIPLQAQHDLGMTTSAMTTLFFEHLARQPENDKVVFLHIEYPGVVFDSSNAAAETGERVLFAATNGRFRRVQDPERAKGTLIQQGSDGILGSGVYLVNADSSVVEGGGTTELKRLRDDMDMDDARQKVWEYTMGRVGED</sequence>
<accession>A0A0D2ISI2</accession>
<dbReference type="PANTHER" id="PTHR47534:SF3">
    <property type="entry name" value="ALCOHOL DEHYDROGENASE-LIKE C-TERMINAL DOMAIN-CONTAINING PROTEIN"/>
    <property type="match status" value="1"/>
</dbReference>
<name>A0A0D2ISI2_9EURO</name>
<dbReference type="EMBL" id="KN848068">
    <property type="protein sequence ID" value="KIX99911.1"/>
    <property type="molecule type" value="Genomic_DNA"/>
</dbReference>
<evidence type="ECO:0008006" key="4">
    <source>
        <dbReference type="Google" id="ProtNLM"/>
    </source>
</evidence>
<dbReference type="PANTHER" id="PTHR47534">
    <property type="entry name" value="YALI0E05731P"/>
    <property type="match status" value="1"/>
</dbReference>
<keyword evidence="3" id="KW-1185">Reference proteome</keyword>
<dbReference type="OrthoDB" id="2898509at2759"/>
<dbReference type="AlphaFoldDB" id="A0A0D2ISI2"/>
<evidence type="ECO:0000256" key="1">
    <source>
        <dbReference type="ARBA" id="ARBA00023002"/>
    </source>
</evidence>
<dbReference type="VEuPathDB" id="FungiDB:Z520_04548"/>
<reference evidence="2 3" key="1">
    <citation type="submission" date="2015-01" db="EMBL/GenBank/DDBJ databases">
        <title>The Genome Sequence of Fonsecaea multimorphosa CBS 102226.</title>
        <authorList>
            <consortium name="The Broad Institute Genomics Platform"/>
            <person name="Cuomo C."/>
            <person name="de Hoog S."/>
            <person name="Gorbushina A."/>
            <person name="Stielow B."/>
            <person name="Teixiera M."/>
            <person name="Abouelleil A."/>
            <person name="Chapman S.B."/>
            <person name="Priest M."/>
            <person name="Young S.K."/>
            <person name="Wortman J."/>
            <person name="Nusbaum C."/>
            <person name="Birren B."/>
        </authorList>
    </citation>
    <scope>NUCLEOTIDE SEQUENCE [LARGE SCALE GENOMIC DNA]</scope>
    <source>
        <strain evidence="2 3">CBS 102226</strain>
    </source>
</reference>
<dbReference type="GO" id="GO:0016491">
    <property type="term" value="F:oxidoreductase activity"/>
    <property type="evidence" value="ECO:0007669"/>
    <property type="project" value="UniProtKB-KW"/>
</dbReference>
<dbReference type="Gene3D" id="3.40.50.720">
    <property type="entry name" value="NAD(P)-binding Rossmann-like Domain"/>
    <property type="match status" value="1"/>
</dbReference>
<dbReference type="RefSeq" id="XP_016634034.1">
    <property type="nucleotide sequence ID" value="XM_016775054.1"/>
</dbReference>
<dbReference type="InterPro" id="IPR036291">
    <property type="entry name" value="NAD(P)-bd_dom_sf"/>
</dbReference>
<dbReference type="STRING" id="1442371.A0A0D2ISI2"/>
<dbReference type="GeneID" id="27710294"/>